<dbReference type="AlphaFoldDB" id="A0A919UJF0"/>
<comment type="caution">
    <text evidence="2">The sequence shown here is derived from an EMBL/GenBank/DDBJ whole genome shotgun (WGS) entry which is preliminary data.</text>
</comment>
<evidence type="ECO:0000313" key="3">
    <source>
        <dbReference type="Proteomes" id="UP000660611"/>
    </source>
</evidence>
<evidence type="ECO:0000313" key="2">
    <source>
        <dbReference type="EMBL" id="GIG52633.1"/>
    </source>
</evidence>
<proteinExistence type="predicted"/>
<dbReference type="Proteomes" id="UP000660611">
    <property type="component" value="Unassembled WGS sequence"/>
</dbReference>
<sequence length="134" mass="14505">MEVLARPARGASVDGMTRNDPLQALVFVRLADPSPVPFERFLSDTDGVVAAWHVIGDIDLAVQVRCPDLIALDRLLTAMRTDGGAVSTTTHLVVRQADLTPAPDLPCPPLPWHPSATSVTFRAPYARSLRRAAR</sequence>
<organism evidence="2 3">
    <name type="scientific">Dactylosporangium siamense</name>
    <dbReference type="NCBI Taxonomy" id="685454"/>
    <lineage>
        <taxon>Bacteria</taxon>
        <taxon>Bacillati</taxon>
        <taxon>Actinomycetota</taxon>
        <taxon>Actinomycetes</taxon>
        <taxon>Micromonosporales</taxon>
        <taxon>Micromonosporaceae</taxon>
        <taxon>Dactylosporangium</taxon>
    </lineage>
</organism>
<reference evidence="2" key="1">
    <citation type="submission" date="2021-01" db="EMBL/GenBank/DDBJ databases">
        <title>Whole genome shotgun sequence of Dactylosporangium siamense NBRC 106093.</title>
        <authorList>
            <person name="Komaki H."/>
            <person name="Tamura T."/>
        </authorList>
    </citation>
    <scope>NUCLEOTIDE SEQUENCE</scope>
    <source>
        <strain evidence="2">NBRC 106093</strain>
    </source>
</reference>
<protein>
    <recommendedName>
        <fullName evidence="1">Transcription regulator AsnC/Lrp ligand binding domain-containing protein</fullName>
    </recommendedName>
</protein>
<gene>
    <name evidence="2" type="ORF">Dsi01nite_106740</name>
</gene>
<dbReference type="Pfam" id="PF01037">
    <property type="entry name" value="AsnC_trans_reg"/>
    <property type="match status" value="1"/>
</dbReference>
<evidence type="ECO:0000259" key="1">
    <source>
        <dbReference type="Pfam" id="PF01037"/>
    </source>
</evidence>
<dbReference type="EMBL" id="BONQ01000184">
    <property type="protein sequence ID" value="GIG52633.1"/>
    <property type="molecule type" value="Genomic_DNA"/>
</dbReference>
<feature type="domain" description="Transcription regulator AsnC/Lrp ligand binding" evidence="1">
    <location>
        <begin position="27"/>
        <end position="96"/>
    </location>
</feature>
<accession>A0A919UJF0</accession>
<name>A0A919UJF0_9ACTN</name>
<dbReference type="InterPro" id="IPR011008">
    <property type="entry name" value="Dimeric_a/b-barrel"/>
</dbReference>
<keyword evidence="3" id="KW-1185">Reference proteome</keyword>
<dbReference type="SUPFAM" id="SSF54909">
    <property type="entry name" value="Dimeric alpha+beta barrel"/>
    <property type="match status" value="1"/>
</dbReference>
<dbReference type="Gene3D" id="3.30.70.920">
    <property type="match status" value="1"/>
</dbReference>
<dbReference type="InterPro" id="IPR019887">
    <property type="entry name" value="Tscrpt_reg_AsnC/Lrp_C"/>
</dbReference>